<evidence type="ECO:0000313" key="1">
    <source>
        <dbReference type="Proteomes" id="UP001165740"/>
    </source>
</evidence>
<dbReference type="CDD" id="cd19941">
    <property type="entry name" value="TIL"/>
    <property type="match status" value="1"/>
</dbReference>
<dbReference type="AlphaFoldDB" id="A0A9U8EBL7"/>
<accession>A0A9U8EBL7</accession>
<organism evidence="1 2">
    <name type="scientific">Biomphalaria glabrata</name>
    <name type="common">Bloodfluke planorb</name>
    <name type="synonym">Freshwater snail</name>
    <dbReference type="NCBI Taxonomy" id="6526"/>
    <lineage>
        <taxon>Eukaryota</taxon>
        <taxon>Metazoa</taxon>
        <taxon>Spiralia</taxon>
        <taxon>Lophotrochozoa</taxon>
        <taxon>Mollusca</taxon>
        <taxon>Gastropoda</taxon>
        <taxon>Heterobranchia</taxon>
        <taxon>Euthyneura</taxon>
        <taxon>Panpulmonata</taxon>
        <taxon>Hygrophila</taxon>
        <taxon>Lymnaeoidea</taxon>
        <taxon>Planorbidae</taxon>
        <taxon>Biomphalaria</taxon>
    </lineage>
</organism>
<gene>
    <name evidence="2" type="primary">LOC106066120</name>
</gene>
<dbReference type="Gene3D" id="2.20.100.10">
    <property type="entry name" value="Thrombospondin type-1 (TSP1) repeat"/>
    <property type="match status" value="1"/>
</dbReference>
<dbReference type="InterPro" id="IPR000884">
    <property type="entry name" value="TSP1_rpt"/>
</dbReference>
<dbReference type="SUPFAM" id="SSF82895">
    <property type="entry name" value="TSP-1 type 1 repeat"/>
    <property type="match status" value="1"/>
</dbReference>
<dbReference type="Pfam" id="PF00090">
    <property type="entry name" value="TSP_1"/>
    <property type="match status" value="1"/>
</dbReference>
<dbReference type="KEGG" id="bgt:106066120"/>
<dbReference type="PROSITE" id="PS50092">
    <property type="entry name" value="TSP1"/>
    <property type="match status" value="2"/>
</dbReference>
<reference evidence="2" key="1">
    <citation type="submission" date="2025-08" db="UniProtKB">
        <authorList>
            <consortium name="RefSeq"/>
        </authorList>
    </citation>
    <scope>IDENTIFICATION</scope>
</reference>
<dbReference type="GeneID" id="106066120"/>
<dbReference type="InterPro" id="IPR036383">
    <property type="entry name" value="TSP1_rpt_sf"/>
</dbReference>
<name>A0A9U8EBL7_BIOGL</name>
<sequence length="692" mass="76488">MGYSESVSIPESIIVTSSASISSSVPDFTTSILTTPISVCKELVELTTSGLIKPFIGTYNIHPEVTGGNFDFSVPSGIGVVSIQVQLPLGGTLMSLNLIGTYISYQVFTVDKDGVQSTPVLNTIGKDVFNGQNHFNAYVGNQNYLMITIAGPNEGFSVNITEFNICPPDIDFCYLGTEEILDALSFLPLNYTLGLTDQNVTIYYGYNGDYIEQGVVVTGTCYSCICSNRKLVCTVENCTECPNAITECQGDCYSAFEVKIFSEVGVPDHCLNSSKPCVPDECSTTHICPDPWSPWSPCTTNCQQFRTRTCGPECQDECNNFNLTETQTCDQCVQVTTSPICEETEELKCVTNYDECIKSCAVYRKNSTCDALKDDESCVDKCECKDGYFRNAFGECVLQAECECYESSQSSTPIPPSVNINISKCVKCECFSDGYTCTEVDDCCELKEWSDWSECSTTCGEGKRTRQRQIYGNGCPDVEAKTETQECQLSECPCIYNGEVWEPGKVVRNRCEECSCHDGVVTCNKFDNIGNQTWSNPECDQICFCNENNTEECKHSDKLQKCQEVIKQCNQTTHVLEDTEDSCCKKCVPKMIPCSYKVETTTILNVTVEGHGLCVSPELEVGSCFGSCDFSSDNIVNTQLVNDTFELFTEQNCSCCKASIDKKVVPFLCEKDKFIVNYKVSYISGCSCDRCQ</sequence>
<evidence type="ECO:0000313" key="2">
    <source>
        <dbReference type="RefSeq" id="XP_013080538.2"/>
    </source>
</evidence>
<dbReference type="OrthoDB" id="6097666at2759"/>
<protein>
    <submittedName>
        <fullName evidence="2">SCO-spondin-like</fullName>
    </submittedName>
</protein>
<dbReference type="SMART" id="SM00209">
    <property type="entry name" value="TSP1"/>
    <property type="match status" value="2"/>
</dbReference>
<dbReference type="Gene3D" id="2.10.25.10">
    <property type="entry name" value="Laminin"/>
    <property type="match status" value="1"/>
</dbReference>
<dbReference type="OMA" id="ITEFNIC"/>
<keyword evidence="1" id="KW-1185">Reference proteome</keyword>
<dbReference type="Proteomes" id="UP001165740">
    <property type="component" value="Chromosome 1"/>
</dbReference>
<dbReference type="RefSeq" id="XP_013080538.2">
    <property type="nucleotide sequence ID" value="XM_013225084.2"/>
</dbReference>
<proteinExistence type="predicted"/>